<dbReference type="PANTHER" id="PTHR34351:SF1">
    <property type="entry name" value="SLR1927 PROTEIN"/>
    <property type="match status" value="1"/>
</dbReference>
<comment type="caution">
    <text evidence="4">The sequence shown here is derived from an EMBL/GenBank/DDBJ whole genome shotgun (WGS) entry which is preliminary data.</text>
</comment>
<evidence type="ECO:0000256" key="2">
    <source>
        <dbReference type="SAM" id="Phobius"/>
    </source>
</evidence>
<reference evidence="4 5" key="1">
    <citation type="submission" date="2019-03" db="EMBL/GenBank/DDBJ databases">
        <title>Genomics of glacier-inhabiting Cryobacterium strains.</title>
        <authorList>
            <person name="Liu Q."/>
            <person name="Xin Y.-H."/>
        </authorList>
    </citation>
    <scope>NUCLEOTIDE SEQUENCE [LARGE SCALE GENOMIC DNA]</scope>
    <source>
        <strain evidence="4 5">TMT4-23</strain>
    </source>
</reference>
<evidence type="ECO:0000256" key="1">
    <source>
        <dbReference type="SAM" id="MobiDB-lite"/>
    </source>
</evidence>
<protein>
    <submittedName>
        <fullName evidence="4">DUF58 domain-containing protein</fullName>
    </submittedName>
</protein>
<sequence length="532" mass="55828">MPANWRRGGAFWLPRLTVRGGMFLILGAGLLLLALIVNHRDLLFIAGLLLALPLAAVVYVSVRPVRLRVTRMLRPPVVPAGGEAVVVLSLRNLSSRPVTGLRVRDTAAAGLTVPDSTALPGMGGSQGGQGAGTDALSFQYRSTVPRRGVYASGPVLIGRSDPFGLAAGEWAVGEPHDLVVTPRATPLTGPTLARALNDGEVPERLRRLHHNADPLIAREYRPGDPLRRVNWPATARLGEIMVRQEEEQSNPGARLVLDTALRGRRVPAGTGGDTDDQRLDRTRVEQAFEVAVELTASVGVHLLEAGYQVDLVELGPSQLRPGQSGAGPSEPSQSGDGGELGRGGLRGEAPAVFRSPGGAVLLLAGLARVVPVDTAGLWEDPEQSARDARDARASREDPGPAGAAIESPGIPRISGRRGTPGTGDASGNAQTGPPSPRDTGSAGTPSPLMPPGGPLPTFAVLVSVDARDVAGLANLVSQSRPAVAFMLDTVDRDAVRLLREAGWRCIGLRQARDIPLAWAEFIGEKRPVHDAV</sequence>
<dbReference type="PANTHER" id="PTHR34351">
    <property type="entry name" value="SLR1927 PROTEIN-RELATED"/>
    <property type="match status" value="1"/>
</dbReference>
<dbReference type="Pfam" id="PF01882">
    <property type="entry name" value="DUF58"/>
    <property type="match status" value="1"/>
</dbReference>
<proteinExistence type="predicted"/>
<feature type="domain" description="DUF58" evidence="3">
    <location>
        <begin position="217"/>
        <end position="260"/>
    </location>
</feature>
<feature type="region of interest" description="Disordered" evidence="1">
    <location>
        <begin position="378"/>
        <end position="452"/>
    </location>
</feature>
<organism evidence="4 5">
    <name type="scientific">Cryobacterium breve</name>
    <dbReference type="NCBI Taxonomy" id="1259258"/>
    <lineage>
        <taxon>Bacteria</taxon>
        <taxon>Bacillati</taxon>
        <taxon>Actinomycetota</taxon>
        <taxon>Actinomycetes</taxon>
        <taxon>Micrococcales</taxon>
        <taxon>Microbacteriaceae</taxon>
        <taxon>Cryobacterium</taxon>
    </lineage>
</organism>
<keyword evidence="2" id="KW-1133">Transmembrane helix</keyword>
<keyword evidence="2" id="KW-0472">Membrane</keyword>
<evidence type="ECO:0000313" key="4">
    <source>
        <dbReference type="EMBL" id="TFD00301.1"/>
    </source>
</evidence>
<evidence type="ECO:0000313" key="5">
    <source>
        <dbReference type="Proteomes" id="UP000298355"/>
    </source>
</evidence>
<feature type="transmembrane region" description="Helical" evidence="2">
    <location>
        <begin position="16"/>
        <end position="36"/>
    </location>
</feature>
<dbReference type="InterPro" id="IPR002881">
    <property type="entry name" value="DUF58"/>
</dbReference>
<accession>A0ABY2J5W0</accession>
<keyword evidence="2" id="KW-0812">Transmembrane</keyword>
<dbReference type="EMBL" id="SOGJ01000011">
    <property type="protein sequence ID" value="TFD00301.1"/>
    <property type="molecule type" value="Genomic_DNA"/>
</dbReference>
<feature type="compositionally biased region" description="Basic and acidic residues" evidence="1">
    <location>
        <begin position="383"/>
        <end position="398"/>
    </location>
</feature>
<name>A0ABY2J5W0_9MICO</name>
<feature type="compositionally biased region" description="Gly residues" evidence="1">
    <location>
        <begin position="335"/>
        <end position="346"/>
    </location>
</feature>
<gene>
    <name evidence="4" type="ORF">E3O65_04100</name>
</gene>
<keyword evidence="5" id="KW-1185">Reference proteome</keyword>
<feature type="region of interest" description="Disordered" evidence="1">
    <location>
        <begin position="316"/>
        <end position="349"/>
    </location>
</feature>
<dbReference type="Proteomes" id="UP000298355">
    <property type="component" value="Unassembled WGS sequence"/>
</dbReference>
<feature type="transmembrane region" description="Helical" evidence="2">
    <location>
        <begin position="42"/>
        <end position="62"/>
    </location>
</feature>
<evidence type="ECO:0000259" key="3">
    <source>
        <dbReference type="Pfam" id="PF01882"/>
    </source>
</evidence>